<sequence length="99" mass="11517">MRAAEMITNKSSEILAYADDIDVVGRTTSSEASLLQRLEKEARSRGLRGPSVCYQVGTKVNQGIFWEKKERNCEVVKQRKQRFEKDQFEGFDLMRERNQ</sequence>
<evidence type="ECO:0008006" key="3">
    <source>
        <dbReference type="Google" id="ProtNLM"/>
    </source>
</evidence>
<evidence type="ECO:0000313" key="2">
    <source>
        <dbReference type="Proteomes" id="UP000015102"/>
    </source>
</evidence>
<proteinExistence type="predicted"/>
<dbReference type="EMBL" id="CAQQ02385736">
    <property type="status" value="NOT_ANNOTATED_CDS"/>
    <property type="molecule type" value="Genomic_DNA"/>
</dbReference>
<dbReference type="EMBL" id="CAQQ02385737">
    <property type="status" value="NOT_ANNOTATED_CDS"/>
    <property type="molecule type" value="Genomic_DNA"/>
</dbReference>
<evidence type="ECO:0000313" key="1">
    <source>
        <dbReference type="EnsemblMetazoa" id="MESCA010169-PA"/>
    </source>
</evidence>
<dbReference type="Proteomes" id="UP000015102">
    <property type="component" value="Unassembled WGS sequence"/>
</dbReference>
<reference evidence="2" key="1">
    <citation type="submission" date="2013-02" db="EMBL/GenBank/DDBJ databases">
        <authorList>
            <person name="Hughes D."/>
        </authorList>
    </citation>
    <scope>NUCLEOTIDE SEQUENCE</scope>
    <source>
        <strain>Durham</strain>
        <strain evidence="2">NC isolate 2 -- Noor lab</strain>
    </source>
</reference>
<keyword evidence="2" id="KW-1185">Reference proteome</keyword>
<protein>
    <recommendedName>
        <fullName evidence="3">Reverse transcriptase domain-containing protein</fullName>
    </recommendedName>
</protein>
<organism evidence="1 2">
    <name type="scientific">Megaselia scalaris</name>
    <name type="common">Humpbacked fly</name>
    <name type="synonym">Phora scalaris</name>
    <dbReference type="NCBI Taxonomy" id="36166"/>
    <lineage>
        <taxon>Eukaryota</taxon>
        <taxon>Metazoa</taxon>
        <taxon>Ecdysozoa</taxon>
        <taxon>Arthropoda</taxon>
        <taxon>Hexapoda</taxon>
        <taxon>Insecta</taxon>
        <taxon>Pterygota</taxon>
        <taxon>Neoptera</taxon>
        <taxon>Endopterygota</taxon>
        <taxon>Diptera</taxon>
        <taxon>Brachycera</taxon>
        <taxon>Muscomorpha</taxon>
        <taxon>Platypezoidea</taxon>
        <taxon>Phoridae</taxon>
        <taxon>Megaseliini</taxon>
        <taxon>Megaselia</taxon>
    </lineage>
</organism>
<reference evidence="1" key="2">
    <citation type="submission" date="2015-06" db="UniProtKB">
        <authorList>
            <consortium name="EnsemblMetazoa"/>
        </authorList>
    </citation>
    <scope>IDENTIFICATION</scope>
</reference>
<dbReference type="HOGENOM" id="CLU_2323029_0_0_1"/>
<accession>T1H1U9</accession>
<name>T1H1U9_MEGSC</name>
<dbReference type="AlphaFoldDB" id="T1H1U9"/>
<dbReference type="EnsemblMetazoa" id="MESCA010169-RA">
    <property type="protein sequence ID" value="MESCA010169-PA"/>
    <property type="gene ID" value="MESCA010169"/>
</dbReference>